<dbReference type="Proteomes" id="UP001437256">
    <property type="component" value="Unassembled WGS sequence"/>
</dbReference>
<proteinExistence type="predicted"/>
<evidence type="ECO:0000313" key="4">
    <source>
        <dbReference type="Proteomes" id="UP001437256"/>
    </source>
</evidence>
<sequence length="450" mass="50975">MARLNELKSELNRSIRAEEIFYDALDTPSVTSQASGSPHRHRHARNPSSCRPERDASVPVKAAPPAYTERTKSPALTVSPDSKVIGRIASPKRQHQSTPSSPPPPTHRDDFDPSKHTKHHKFWFYDGSVVLNVENTLFRVHKSILSAHCEVFETLFTIPQLASLNEERIEGCPVVRLAGDKADDMNDLLSALYFSSYVSFPSALLTSPTSRLMTTFSPPFSHFDQLQIPSAEPHTMITFISGILRLSTKYLNPLLRTRCISILHTYIPTTLSSYDSPPVKRRLKSDELMLLTCLAQETNVPTILPYLFYCIARLSPARILKDDPNDISWRDKTIAQIGRERLRHAEMSMSHSFLLGFVPSPNCKTIFLCSAARGPHMAWHNLDGSGKSANPLREFVKWKDMNVCEECVEFCKKMHEEGRTAVWNCLPALFEMDRWEVLREREGENLNSAE</sequence>
<dbReference type="InterPro" id="IPR000210">
    <property type="entry name" value="BTB/POZ_dom"/>
</dbReference>
<feature type="region of interest" description="Disordered" evidence="1">
    <location>
        <begin position="22"/>
        <end position="114"/>
    </location>
</feature>
<dbReference type="EMBL" id="JBBXMP010000200">
    <property type="protein sequence ID" value="KAL0059932.1"/>
    <property type="molecule type" value="Genomic_DNA"/>
</dbReference>
<feature type="domain" description="BTB" evidence="2">
    <location>
        <begin position="127"/>
        <end position="193"/>
    </location>
</feature>
<dbReference type="Pfam" id="PF00651">
    <property type="entry name" value="BTB"/>
    <property type="match status" value="1"/>
</dbReference>
<evidence type="ECO:0000256" key="1">
    <source>
        <dbReference type="SAM" id="MobiDB-lite"/>
    </source>
</evidence>
<name>A0ABR2ZFA4_9AGAR</name>
<evidence type="ECO:0000313" key="3">
    <source>
        <dbReference type="EMBL" id="KAL0059932.1"/>
    </source>
</evidence>
<keyword evidence="4" id="KW-1185">Reference proteome</keyword>
<dbReference type="Gene3D" id="3.30.710.10">
    <property type="entry name" value="Potassium Channel Kv1.1, Chain A"/>
    <property type="match status" value="1"/>
</dbReference>
<organism evidence="3 4">
    <name type="scientific">Marasmius tenuissimus</name>
    <dbReference type="NCBI Taxonomy" id="585030"/>
    <lineage>
        <taxon>Eukaryota</taxon>
        <taxon>Fungi</taxon>
        <taxon>Dikarya</taxon>
        <taxon>Basidiomycota</taxon>
        <taxon>Agaricomycotina</taxon>
        <taxon>Agaricomycetes</taxon>
        <taxon>Agaricomycetidae</taxon>
        <taxon>Agaricales</taxon>
        <taxon>Marasmiineae</taxon>
        <taxon>Marasmiaceae</taxon>
        <taxon>Marasmius</taxon>
    </lineage>
</organism>
<dbReference type="PROSITE" id="PS50097">
    <property type="entry name" value="BTB"/>
    <property type="match status" value="1"/>
</dbReference>
<reference evidence="3 4" key="1">
    <citation type="submission" date="2024-05" db="EMBL/GenBank/DDBJ databases">
        <title>A draft genome resource for the thread blight pathogen Marasmius tenuissimus strain MS-2.</title>
        <authorList>
            <person name="Yulfo-Soto G.E."/>
            <person name="Baruah I.K."/>
            <person name="Amoako-Attah I."/>
            <person name="Bukari Y."/>
            <person name="Meinhardt L.W."/>
            <person name="Bailey B.A."/>
            <person name="Cohen S.P."/>
        </authorList>
    </citation>
    <scope>NUCLEOTIDE SEQUENCE [LARGE SCALE GENOMIC DNA]</scope>
    <source>
        <strain evidence="3 4">MS-2</strain>
    </source>
</reference>
<gene>
    <name evidence="3" type="ORF">AAF712_013279</name>
</gene>
<evidence type="ECO:0000259" key="2">
    <source>
        <dbReference type="PROSITE" id="PS50097"/>
    </source>
</evidence>
<dbReference type="SUPFAM" id="SSF54695">
    <property type="entry name" value="POZ domain"/>
    <property type="match status" value="1"/>
</dbReference>
<dbReference type="SMART" id="SM00225">
    <property type="entry name" value="BTB"/>
    <property type="match status" value="1"/>
</dbReference>
<protein>
    <recommendedName>
        <fullName evidence="2">BTB domain-containing protein</fullName>
    </recommendedName>
</protein>
<accession>A0ABR2ZFA4</accession>
<dbReference type="CDD" id="cd18186">
    <property type="entry name" value="BTB_POZ_ZBTB_KLHL-like"/>
    <property type="match status" value="1"/>
</dbReference>
<dbReference type="InterPro" id="IPR011333">
    <property type="entry name" value="SKP1/BTB/POZ_sf"/>
</dbReference>
<comment type="caution">
    <text evidence="3">The sequence shown here is derived from an EMBL/GenBank/DDBJ whole genome shotgun (WGS) entry which is preliminary data.</text>
</comment>